<dbReference type="OrthoDB" id="9791543at2"/>
<reference evidence="5" key="1">
    <citation type="submission" date="2016-11" db="EMBL/GenBank/DDBJ databases">
        <authorList>
            <person name="Varghese N."/>
            <person name="Submissions S."/>
        </authorList>
    </citation>
    <scope>NUCLEOTIDE SEQUENCE [LARGE SCALE GENOMIC DNA]</scope>
    <source>
        <strain evidence="5">CGMCC 1.8995</strain>
    </source>
</reference>
<dbReference type="STRING" id="634436.SAMN05216361_4291"/>
<keyword evidence="2" id="KW-0067">ATP-binding</keyword>
<dbReference type="Pfam" id="PF06414">
    <property type="entry name" value="Zeta_toxin"/>
    <property type="match status" value="1"/>
</dbReference>
<dbReference type="GO" id="GO:0016301">
    <property type="term" value="F:kinase activity"/>
    <property type="evidence" value="ECO:0007669"/>
    <property type="project" value="InterPro"/>
</dbReference>
<evidence type="ECO:0000259" key="3">
    <source>
        <dbReference type="Pfam" id="PF06414"/>
    </source>
</evidence>
<dbReference type="InterPro" id="IPR027417">
    <property type="entry name" value="P-loop_NTPase"/>
</dbReference>
<dbReference type="AlphaFoldDB" id="A0A1M5RYS8"/>
<gene>
    <name evidence="4" type="ORF">SAMN05216361_4291</name>
</gene>
<name>A0A1M5RYS8_9ALTE</name>
<sequence>MPRLRLIAGPNGSGKTTLTNELRDKYDVPLGQYVNPDEIELTLLEYEPDPLKRSKLAQTIATGQRKMWLSKKVSHSYESVMSHQSHLEYIMEANALGFKSYLYYVCIADPEINVDRVDERVQLGGHPVPDEKIRSRYNRSLSNLFNMASQCHRVYFFDNTDLLVPIAEINPNGFLDVKEKEYDLVKPGWFRTNILLRWQKDKIRILR</sequence>
<proteinExistence type="predicted"/>
<dbReference type="InterPro" id="IPR010488">
    <property type="entry name" value="Zeta_toxin_domain"/>
</dbReference>
<dbReference type="PANTHER" id="PTHR39206:SF1">
    <property type="entry name" value="SLL8004 PROTEIN"/>
    <property type="match status" value="1"/>
</dbReference>
<evidence type="ECO:0000256" key="1">
    <source>
        <dbReference type="ARBA" id="ARBA00022741"/>
    </source>
</evidence>
<feature type="domain" description="Zeta toxin" evidence="3">
    <location>
        <begin position="2"/>
        <end position="159"/>
    </location>
</feature>
<keyword evidence="1" id="KW-0547">Nucleotide-binding</keyword>
<keyword evidence="5" id="KW-1185">Reference proteome</keyword>
<evidence type="ECO:0000256" key="2">
    <source>
        <dbReference type="ARBA" id="ARBA00022840"/>
    </source>
</evidence>
<dbReference type="Proteomes" id="UP000184520">
    <property type="component" value="Unassembled WGS sequence"/>
</dbReference>
<evidence type="ECO:0000313" key="4">
    <source>
        <dbReference type="EMBL" id="SHH31385.1"/>
    </source>
</evidence>
<protein>
    <submittedName>
        <fullName evidence="4">Predicted ABC-type ATPase</fullName>
    </submittedName>
</protein>
<dbReference type="SUPFAM" id="SSF52540">
    <property type="entry name" value="P-loop containing nucleoside triphosphate hydrolases"/>
    <property type="match status" value="1"/>
</dbReference>
<dbReference type="PANTHER" id="PTHR39206">
    <property type="entry name" value="SLL8004 PROTEIN"/>
    <property type="match status" value="1"/>
</dbReference>
<dbReference type="RefSeq" id="WP_139241648.1">
    <property type="nucleotide sequence ID" value="NZ_FQWD01000008.1"/>
</dbReference>
<dbReference type="GO" id="GO:0005524">
    <property type="term" value="F:ATP binding"/>
    <property type="evidence" value="ECO:0007669"/>
    <property type="project" value="UniProtKB-KW"/>
</dbReference>
<evidence type="ECO:0000313" key="5">
    <source>
        <dbReference type="Proteomes" id="UP000184520"/>
    </source>
</evidence>
<accession>A0A1M5RYS8</accession>
<organism evidence="4 5">
    <name type="scientific">Marisediminitalea aggregata</name>
    <dbReference type="NCBI Taxonomy" id="634436"/>
    <lineage>
        <taxon>Bacteria</taxon>
        <taxon>Pseudomonadati</taxon>
        <taxon>Pseudomonadota</taxon>
        <taxon>Gammaproteobacteria</taxon>
        <taxon>Alteromonadales</taxon>
        <taxon>Alteromonadaceae</taxon>
        <taxon>Marisediminitalea</taxon>
    </lineage>
</organism>
<dbReference type="EMBL" id="FQWD01000008">
    <property type="protein sequence ID" value="SHH31385.1"/>
    <property type="molecule type" value="Genomic_DNA"/>
</dbReference>
<dbReference type="Gene3D" id="3.40.50.300">
    <property type="entry name" value="P-loop containing nucleotide triphosphate hydrolases"/>
    <property type="match status" value="1"/>
</dbReference>